<organism evidence="4 5">
    <name type="scientific">Terrisporobacter muris</name>
    <dbReference type="NCBI Taxonomy" id="2963284"/>
    <lineage>
        <taxon>Bacteria</taxon>
        <taxon>Bacillati</taxon>
        <taxon>Bacillota</taxon>
        <taxon>Clostridia</taxon>
        <taxon>Peptostreptococcales</taxon>
        <taxon>Peptostreptococcaceae</taxon>
        <taxon>Terrisporobacter</taxon>
    </lineage>
</organism>
<dbReference type="Gene3D" id="3.40.50.1390">
    <property type="entry name" value="Resolvase, N-terminal catalytic domain"/>
    <property type="match status" value="1"/>
</dbReference>
<keyword evidence="1" id="KW-0175">Coiled coil</keyword>
<dbReference type="InterPro" id="IPR050639">
    <property type="entry name" value="SSR_resolvase"/>
</dbReference>
<dbReference type="PROSITE" id="PS51737">
    <property type="entry name" value="RECOMBINASE_DNA_BIND"/>
    <property type="match status" value="1"/>
</dbReference>
<dbReference type="InterPro" id="IPR038109">
    <property type="entry name" value="DNA_bind_recomb_sf"/>
</dbReference>
<evidence type="ECO:0000259" key="2">
    <source>
        <dbReference type="PROSITE" id="PS51736"/>
    </source>
</evidence>
<dbReference type="Proteomes" id="UP001140817">
    <property type="component" value="Unassembled WGS sequence"/>
</dbReference>
<feature type="domain" description="Resolvase/invertase-type recombinase catalytic" evidence="2">
    <location>
        <begin position="2"/>
        <end position="154"/>
    </location>
</feature>
<dbReference type="CDD" id="cd00338">
    <property type="entry name" value="Ser_Recombinase"/>
    <property type="match status" value="1"/>
</dbReference>
<protein>
    <submittedName>
        <fullName evidence="4">Recombinase family protein</fullName>
    </submittedName>
</protein>
<dbReference type="EMBL" id="JANKBY010000198">
    <property type="protein sequence ID" value="MCR1823838.1"/>
    <property type="molecule type" value="Genomic_DNA"/>
</dbReference>
<dbReference type="PANTHER" id="PTHR30461:SF23">
    <property type="entry name" value="DNA RECOMBINASE-RELATED"/>
    <property type="match status" value="1"/>
</dbReference>
<evidence type="ECO:0000259" key="3">
    <source>
        <dbReference type="PROSITE" id="PS51737"/>
    </source>
</evidence>
<dbReference type="InterPro" id="IPR011109">
    <property type="entry name" value="DNA_bind_recombinase_dom"/>
</dbReference>
<dbReference type="SUPFAM" id="SSF53041">
    <property type="entry name" value="Resolvase-like"/>
    <property type="match status" value="1"/>
</dbReference>
<dbReference type="RefSeq" id="WP_257560576.1">
    <property type="nucleotide sequence ID" value="NZ_JANKBY010000198.1"/>
</dbReference>
<dbReference type="AlphaFoldDB" id="A0A9X2MCX4"/>
<accession>A0A9X2MCX4</accession>
<dbReference type="Gene3D" id="3.90.1750.20">
    <property type="entry name" value="Putative Large Serine Recombinase, Chain B, Domain 2"/>
    <property type="match status" value="1"/>
</dbReference>
<dbReference type="Pfam" id="PF07508">
    <property type="entry name" value="Recombinase"/>
    <property type="match status" value="1"/>
</dbReference>
<dbReference type="GO" id="GO:0000150">
    <property type="term" value="F:DNA strand exchange activity"/>
    <property type="evidence" value="ECO:0007669"/>
    <property type="project" value="InterPro"/>
</dbReference>
<feature type="domain" description="Recombinase" evidence="3">
    <location>
        <begin position="162"/>
        <end position="286"/>
    </location>
</feature>
<dbReference type="InterPro" id="IPR036162">
    <property type="entry name" value="Resolvase-like_N_sf"/>
</dbReference>
<dbReference type="GO" id="GO:0003677">
    <property type="term" value="F:DNA binding"/>
    <property type="evidence" value="ECO:0007669"/>
    <property type="project" value="InterPro"/>
</dbReference>
<reference evidence="4" key="1">
    <citation type="submission" date="2022-07" db="EMBL/GenBank/DDBJ databases">
        <title>Enhanced cultured diversity of the mouse gut microbiota enables custom-made synthetic communities.</title>
        <authorList>
            <person name="Afrizal A."/>
        </authorList>
    </citation>
    <scope>NUCLEOTIDE SEQUENCE</scope>
    <source>
        <strain evidence="4">DSM 29186</strain>
    </source>
</reference>
<dbReference type="SMART" id="SM00857">
    <property type="entry name" value="Resolvase"/>
    <property type="match status" value="1"/>
</dbReference>
<evidence type="ECO:0000313" key="5">
    <source>
        <dbReference type="Proteomes" id="UP001140817"/>
    </source>
</evidence>
<evidence type="ECO:0000313" key="4">
    <source>
        <dbReference type="EMBL" id="MCR1823838.1"/>
    </source>
</evidence>
<sequence length="493" mass="57685">MKTCIYLRKSRADIEAEKEGEYETLHRHKTTLLKVAKERKLNIIDIKEELVSGEYVEHRPRMIELLEEVKNKKYDAVLVMDLDRLGRGNMQDQGLILDTFKQSKTKIITPRKIYNLDDEFDEEYSEFEAFMARKELKLINRRLQRGRAKSIEEGKYISPDAPYGYEFKYDDKGKKYLAINDEQATAVRLIFDMYLQNNGATKIANKLNSLGYETNNHIEFKAKAVRDILSNITYCGYVKWKTIDRKNHSRPRPANEQIITKGKHEPIIDEFTFNRVQEIRKSKYISPTKTKVSNPLAGIVVCKKCGHNLIQKISRGKIYLNCRHCNNKSSSLKYVEDAIIESLEGWLNKYKVKIELKDDTSDIDKLKFEVKKLQRELNETEKQKSKLFDFLERGIYDDNTFLERSTILSSRIDDLKNRIAECNLSIITYKDNLQAKKQIIPTLEKVLQNYSNSNDAKEQNLLLKSVLDKVLYEKAKDAKKDEFNLEVHPKLPK</sequence>
<gene>
    <name evidence="4" type="ORF">NSA58_13675</name>
</gene>
<keyword evidence="5" id="KW-1185">Reference proteome</keyword>
<dbReference type="InterPro" id="IPR006119">
    <property type="entry name" value="Resolv_N"/>
</dbReference>
<evidence type="ECO:0000256" key="1">
    <source>
        <dbReference type="SAM" id="Coils"/>
    </source>
</evidence>
<name>A0A9X2MCX4_9FIRM</name>
<dbReference type="PROSITE" id="PS51736">
    <property type="entry name" value="RECOMBINASES_3"/>
    <property type="match status" value="1"/>
</dbReference>
<feature type="coiled-coil region" evidence="1">
    <location>
        <begin position="356"/>
        <end position="390"/>
    </location>
</feature>
<proteinExistence type="predicted"/>
<dbReference type="PANTHER" id="PTHR30461">
    <property type="entry name" value="DNA-INVERTASE FROM LAMBDOID PROPHAGE"/>
    <property type="match status" value="1"/>
</dbReference>
<dbReference type="Pfam" id="PF00239">
    <property type="entry name" value="Resolvase"/>
    <property type="match status" value="1"/>
</dbReference>
<comment type="caution">
    <text evidence="4">The sequence shown here is derived from an EMBL/GenBank/DDBJ whole genome shotgun (WGS) entry which is preliminary data.</text>
</comment>